<accession>V4TJU0</accession>
<dbReference type="KEGG" id="cic:CICLE_v10017733mg"/>
<dbReference type="InParanoid" id="V4TJU0"/>
<evidence type="ECO:0000313" key="3">
    <source>
        <dbReference type="Proteomes" id="UP000030687"/>
    </source>
</evidence>
<sequence>TGGTRLAFVIRAPHSRSSLKSKPSSVVKSPAPLDSRARPSDLKSMSLSVSDTVLSLSLLPSSEDPSRSSDVSLPESSDFRFNLDKRFLISRSDAYSP</sequence>
<feature type="region of interest" description="Disordered" evidence="1">
    <location>
        <begin position="14"/>
        <end position="46"/>
    </location>
</feature>
<evidence type="ECO:0000313" key="2">
    <source>
        <dbReference type="EMBL" id="ESR60693.1"/>
    </source>
</evidence>
<dbReference type="Gramene" id="ESR60693">
    <property type="protein sequence ID" value="ESR60693"/>
    <property type="gene ID" value="CICLE_v10017733mg"/>
</dbReference>
<organism evidence="2 3">
    <name type="scientific">Citrus clementina</name>
    <name type="common">Clementine</name>
    <name type="synonym">Citrus deliciosa x Citrus sinensis</name>
    <dbReference type="NCBI Taxonomy" id="85681"/>
    <lineage>
        <taxon>Eukaryota</taxon>
        <taxon>Viridiplantae</taxon>
        <taxon>Streptophyta</taxon>
        <taxon>Embryophyta</taxon>
        <taxon>Tracheophyta</taxon>
        <taxon>Spermatophyta</taxon>
        <taxon>Magnoliopsida</taxon>
        <taxon>eudicotyledons</taxon>
        <taxon>Gunneridae</taxon>
        <taxon>Pentapetalae</taxon>
        <taxon>rosids</taxon>
        <taxon>malvids</taxon>
        <taxon>Sapindales</taxon>
        <taxon>Rutaceae</taxon>
        <taxon>Aurantioideae</taxon>
        <taxon>Citrus</taxon>
    </lineage>
</organism>
<feature type="non-terminal residue" evidence="2">
    <location>
        <position position="1"/>
    </location>
</feature>
<dbReference type="AlphaFoldDB" id="V4TJU0"/>
<evidence type="ECO:0000256" key="1">
    <source>
        <dbReference type="SAM" id="MobiDB-lite"/>
    </source>
</evidence>
<dbReference type="Proteomes" id="UP000030687">
    <property type="component" value="Unassembled WGS sequence"/>
</dbReference>
<reference evidence="2 3" key="1">
    <citation type="submission" date="2013-10" db="EMBL/GenBank/DDBJ databases">
        <authorList>
            <consortium name="International Citrus Genome Consortium"/>
            <person name="Jenkins J."/>
            <person name="Schmutz J."/>
            <person name="Prochnik S."/>
            <person name="Rokhsar D."/>
            <person name="Gmitter F."/>
            <person name="Ollitrault P."/>
            <person name="Machado M."/>
            <person name="Talon M."/>
            <person name="Wincker P."/>
            <person name="Jaillon O."/>
            <person name="Morgante M."/>
        </authorList>
    </citation>
    <scope>NUCLEOTIDE SEQUENCE</scope>
    <source>
        <strain evidence="3">cv. Clemenules</strain>
    </source>
</reference>
<dbReference type="eggNOG" id="ENOG502SSXP">
    <property type="taxonomic scope" value="Eukaryota"/>
</dbReference>
<protein>
    <submittedName>
        <fullName evidence="2">Uncharacterized protein</fullName>
    </submittedName>
</protein>
<dbReference type="EMBL" id="KI536312">
    <property type="protein sequence ID" value="ESR60693.1"/>
    <property type="molecule type" value="Genomic_DNA"/>
</dbReference>
<proteinExistence type="predicted"/>
<keyword evidence="3" id="KW-1185">Reference proteome</keyword>
<name>V4TJU0_CITCL</name>
<gene>
    <name evidence="2" type="ORF">CICLE_v10017733mg</name>
</gene>
<feature type="compositionally biased region" description="Low complexity" evidence="1">
    <location>
        <begin position="20"/>
        <end position="33"/>
    </location>
</feature>